<dbReference type="SMART" id="SM00657">
    <property type="entry name" value="RPOL4c"/>
    <property type="match status" value="1"/>
</dbReference>
<evidence type="ECO:0000256" key="2">
    <source>
        <dbReference type="ARBA" id="ARBA00023242"/>
    </source>
</evidence>
<evidence type="ECO:0000313" key="5">
    <source>
        <dbReference type="EMBL" id="PSC68049.1"/>
    </source>
</evidence>
<evidence type="ECO:0000313" key="6">
    <source>
        <dbReference type="Proteomes" id="UP000239649"/>
    </source>
</evidence>
<comment type="similarity">
    <text evidence="3">Belongs to the eukaryotic RPB4 RNA polymerase subunit family.</text>
</comment>
<dbReference type="SUPFAM" id="SSF47819">
    <property type="entry name" value="HRDC-like"/>
    <property type="match status" value="1"/>
</dbReference>
<dbReference type="GO" id="GO:0006352">
    <property type="term" value="P:DNA-templated transcription initiation"/>
    <property type="evidence" value="ECO:0007669"/>
    <property type="project" value="InterPro"/>
</dbReference>
<dbReference type="GO" id="GO:0000428">
    <property type="term" value="C:DNA-directed RNA polymerase complex"/>
    <property type="evidence" value="ECO:0007669"/>
    <property type="project" value="UniProtKB-KW"/>
</dbReference>
<comment type="caution">
    <text evidence="5">The sequence shown here is derived from an EMBL/GenBank/DDBJ whole genome shotgun (WGS) entry which is preliminary data.</text>
</comment>
<dbReference type="InterPro" id="IPR045222">
    <property type="entry name" value="Rpb4-like"/>
</dbReference>
<sequence length="124" mass="14258">MAAPDEQDVFKDVKVLTVSEVGVLFERNLEMWQRRDPDYQPSAMLAKAAEYAQRFATNKNKDTVQKIRELLASRQLTELELGLVANLSIETADEAKKLVPTLDRYSDEDLDSMLKELATYREFE</sequence>
<evidence type="ECO:0000259" key="4">
    <source>
        <dbReference type="SMART" id="SM00657"/>
    </source>
</evidence>
<dbReference type="InterPro" id="IPR010997">
    <property type="entry name" value="HRDC-like_sf"/>
</dbReference>
<dbReference type="AlphaFoldDB" id="A0A2P6V1S9"/>
<accession>A0A2P6V1S9</accession>
<protein>
    <submittedName>
        <fullName evidence="5">DNA-directed RNA polymerase II subunit 4</fullName>
    </submittedName>
</protein>
<dbReference type="PANTHER" id="PTHR21297">
    <property type="entry name" value="DNA-DIRECTED RNA POLYMERASE II"/>
    <property type="match status" value="1"/>
</dbReference>
<evidence type="ECO:0000256" key="3">
    <source>
        <dbReference type="ARBA" id="ARBA00025724"/>
    </source>
</evidence>
<dbReference type="InterPro" id="IPR038324">
    <property type="entry name" value="Rpb4/RPC9_sf"/>
</dbReference>
<name>A0A2P6V1S9_9CHLO</name>
<keyword evidence="6" id="KW-1185">Reference proteome</keyword>
<keyword evidence="5" id="KW-0240">DNA-directed RNA polymerase</keyword>
<dbReference type="GO" id="GO:0005634">
    <property type="term" value="C:nucleus"/>
    <property type="evidence" value="ECO:0007669"/>
    <property type="project" value="UniProtKB-SubCell"/>
</dbReference>
<evidence type="ECO:0000256" key="1">
    <source>
        <dbReference type="ARBA" id="ARBA00004123"/>
    </source>
</evidence>
<reference evidence="5 6" key="1">
    <citation type="journal article" date="2018" name="Plant J.">
        <title>Genome sequences of Chlorella sorokiniana UTEX 1602 and Micractinium conductrix SAG 241.80: implications to maltose excretion by a green alga.</title>
        <authorList>
            <person name="Arriola M.B."/>
            <person name="Velmurugan N."/>
            <person name="Zhang Y."/>
            <person name="Plunkett M.H."/>
            <person name="Hondzo H."/>
            <person name="Barney B.M."/>
        </authorList>
    </citation>
    <scope>NUCLEOTIDE SEQUENCE [LARGE SCALE GENOMIC DNA]</scope>
    <source>
        <strain evidence="5 6">SAG 241.80</strain>
    </source>
</reference>
<dbReference type="InterPro" id="IPR005574">
    <property type="entry name" value="Rpb4/RPC9"/>
</dbReference>
<dbReference type="STRING" id="554055.A0A2P6V1S9"/>
<dbReference type="Pfam" id="PF03874">
    <property type="entry name" value="RNA_pol_Rpb4"/>
    <property type="match status" value="1"/>
</dbReference>
<gene>
    <name evidence="5" type="ORF">C2E20_8343</name>
</gene>
<dbReference type="OrthoDB" id="2186918at2759"/>
<organism evidence="5 6">
    <name type="scientific">Micractinium conductrix</name>
    <dbReference type="NCBI Taxonomy" id="554055"/>
    <lineage>
        <taxon>Eukaryota</taxon>
        <taxon>Viridiplantae</taxon>
        <taxon>Chlorophyta</taxon>
        <taxon>core chlorophytes</taxon>
        <taxon>Trebouxiophyceae</taxon>
        <taxon>Chlorellales</taxon>
        <taxon>Chlorellaceae</taxon>
        <taxon>Chlorella clade</taxon>
        <taxon>Micractinium</taxon>
    </lineage>
</organism>
<dbReference type="GO" id="GO:0000166">
    <property type="term" value="F:nucleotide binding"/>
    <property type="evidence" value="ECO:0007669"/>
    <property type="project" value="InterPro"/>
</dbReference>
<comment type="subcellular location">
    <subcellularLocation>
        <location evidence="1">Nucleus</location>
    </subcellularLocation>
</comment>
<dbReference type="EMBL" id="LHPF02000043">
    <property type="protein sequence ID" value="PSC68049.1"/>
    <property type="molecule type" value="Genomic_DNA"/>
</dbReference>
<dbReference type="Gene3D" id="1.20.1250.40">
    <property type="match status" value="1"/>
</dbReference>
<dbReference type="InterPro" id="IPR006590">
    <property type="entry name" value="RNA_pol_Rpb4/RPC9_core"/>
</dbReference>
<dbReference type="Proteomes" id="UP000239649">
    <property type="component" value="Unassembled WGS sequence"/>
</dbReference>
<keyword evidence="2" id="KW-0539">Nucleus</keyword>
<feature type="domain" description="RNA polymerase Rpb4/RPC9 core" evidence="4">
    <location>
        <begin position="8"/>
        <end position="124"/>
    </location>
</feature>
<keyword evidence="5" id="KW-0804">Transcription</keyword>
<proteinExistence type="inferred from homology"/>